<protein>
    <submittedName>
        <fullName evidence="1">Uncharacterized protein</fullName>
    </submittedName>
</protein>
<organism evidence="1">
    <name type="scientific">Escherichia phage fEgEco12</name>
    <dbReference type="NCBI Taxonomy" id="3158837"/>
    <lineage>
        <taxon>Viruses</taxon>
        <taxon>Duplodnaviria</taxon>
        <taxon>Heunggongvirae</taxon>
        <taxon>Uroviricota</taxon>
        <taxon>Caudoviricetes</taxon>
    </lineage>
</organism>
<proteinExistence type="predicted"/>
<sequence>MQEFYIYNLQHKDRYNYNKFQRYYTVGNKRDKKRYLLSCTVEAQNEKYTYREVLKLILI</sequence>
<dbReference type="EMBL" id="PP777464">
    <property type="protein sequence ID" value="XBS49685.1"/>
    <property type="molecule type" value="Genomic_DNA"/>
</dbReference>
<reference evidence="1" key="1">
    <citation type="submission" date="2024-05" db="EMBL/GenBank/DDBJ databases">
        <authorList>
            <person name="Badawy S."/>
            <person name="Skurnik M."/>
        </authorList>
    </citation>
    <scope>NUCLEOTIDE SEQUENCE</scope>
</reference>
<accession>A0AAU7PHN6</accession>
<name>A0AAU7PHN6_9CAUD</name>
<evidence type="ECO:0000313" key="1">
    <source>
        <dbReference type="EMBL" id="XBS49685.1"/>
    </source>
</evidence>